<organism evidence="2 3">
    <name type="scientific">Dyadobacter frigoris</name>
    <dbReference type="NCBI Taxonomy" id="2576211"/>
    <lineage>
        <taxon>Bacteria</taxon>
        <taxon>Pseudomonadati</taxon>
        <taxon>Bacteroidota</taxon>
        <taxon>Cytophagia</taxon>
        <taxon>Cytophagales</taxon>
        <taxon>Spirosomataceae</taxon>
        <taxon>Dyadobacter</taxon>
    </lineage>
</organism>
<protein>
    <submittedName>
        <fullName evidence="2">Serine/threonine protein phosphatase</fullName>
    </submittedName>
</protein>
<keyword evidence="3" id="KW-1185">Reference proteome</keyword>
<dbReference type="PANTHER" id="PTHR42850">
    <property type="entry name" value="METALLOPHOSPHOESTERASE"/>
    <property type="match status" value="1"/>
</dbReference>
<reference evidence="2 3" key="1">
    <citation type="submission" date="2019-05" db="EMBL/GenBank/DDBJ databases">
        <title>Dyadobacter AR-3-8 sp. nov., isolated from arctic soil.</title>
        <authorList>
            <person name="Chaudhary D.K."/>
        </authorList>
    </citation>
    <scope>NUCLEOTIDE SEQUENCE [LARGE SCALE GENOMIC DNA]</scope>
    <source>
        <strain evidence="2 3">AR-3-8</strain>
    </source>
</reference>
<dbReference type="InterPro" id="IPR004843">
    <property type="entry name" value="Calcineurin-like_PHP"/>
</dbReference>
<dbReference type="OrthoDB" id="9808081at2"/>
<dbReference type="RefSeq" id="WP_137341312.1">
    <property type="nucleotide sequence ID" value="NZ_BSQH01000003.1"/>
</dbReference>
<dbReference type="EMBL" id="SZVO01000008">
    <property type="protein sequence ID" value="TKT90768.1"/>
    <property type="molecule type" value="Genomic_DNA"/>
</dbReference>
<gene>
    <name evidence="2" type="ORF">FDK13_17525</name>
</gene>
<proteinExistence type="predicted"/>
<dbReference type="SUPFAM" id="SSF56300">
    <property type="entry name" value="Metallo-dependent phosphatases"/>
    <property type="match status" value="1"/>
</dbReference>
<sequence>MEARTLVVGDIHGAYKALVQVLEKVELRENDKLIFVGDYVDGWPESASVIEYLINLSEKYSCIFIKGNHDVWCKSWLAGNDPDKAWLENRGMSTILSYQDFDQKSRSKHLDFFSRLTDYYIDKENRLFIHAGFTSIKGPLEEIFSHNFNNDRTLLETAAAMDKNLTSDSVFYPKRLALFFEIYIGHTPTTKYNVDIPMHGGNLWDVDTGAAREGKISVMDIVTKEFWQSDRVKDLYGI</sequence>
<dbReference type="GO" id="GO:0016791">
    <property type="term" value="F:phosphatase activity"/>
    <property type="evidence" value="ECO:0007669"/>
    <property type="project" value="TreeGrafter"/>
</dbReference>
<accession>A0A4U6D485</accession>
<dbReference type="PRINTS" id="PR00114">
    <property type="entry name" value="STPHPHTASE"/>
</dbReference>
<evidence type="ECO:0000259" key="1">
    <source>
        <dbReference type="Pfam" id="PF00149"/>
    </source>
</evidence>
<evidence type="ECO:0000313" key="3">
    <source>
        <dbReference type="Proteomes" id="UP000304900"/>
    </source>
</evidence>
<dbReference type="InterPro" id="IPR029052">
    <property type="entry name" value="Metallo-depent_PP-like"/>
</dbReference>
<dbReference type="CDD" id="cd00144">
    <property type="entry name" value="MPP_PPP_family"/>
    <property type="match status" value="1"/>
</dbReference>
<dbReference type="GO" id="GO:0110154">
    <property type="term" value="P:RNA decapping"/>
    <property type="evidence" value="ECO:0007669"/>
    <property type="project" value="TreeGrafter"/>
</dbReference>
<dbReference type="Gene3D" id="3.60.21.10">
    <property type="match status" value="1"/>
</dbReference>
<dbReference type="AlphaFoldDB" id="A0A4U6D485"/>
<dbReference type="Pfam" id="PF00149">
    <property type="entry name" value="Metallophos"/>
    <property type="match status" value="1"/>
</dbReference>
<evidence type="ECO:0000313" key="2">
    <source>
        <dbReference type="EMBL" id="TKT90768.1"/>
    </source>
</evidence>
<dbReference type="PANTHER" id="PTHR42850:SF4">
    <property type="entry name" value="ZINC-DEPENDENT ENDOPOLYPHOSPHATASE"/>
    <property type="match status" value="1"/>
</dbReference>
<dbReference type="GO" id="GO:0008803">
    <property type="term" value="F:bis(5'-nucleosyl)-tetraphosphatase (symmetrical) activity"/>
    <property type="evidence" value="ECO:0007669"/>
    <property type="project" value="TreeGrafter"/>
</dbReference>
<dbReference type="InterPro" id="IPR006186">
    <property type="entry name" value="Ser/Thr-sp_prot-phosphatase"/>
</dbReference>
<dbReference type="InterPro" id="IPR050126">
    <property type="entry name" value="Ap4A_hydrolase"/>
</dbReference>
<dbReference type="GO" id="GO:0005737">
    <property type="term" value="C:cytoplasm"/>
    <property type="evidence" value="ECO:0007669"/>
    <property type="project" value="TreeGrafter"/>
</dbReference>
<dbReference type="Proteomes" id="UP000304900">
    <property type="component" value="Unassembled WGS sequence"/>
</dbReference>
<feature type="domain" description="Calcineurin-like phosphoesterase" evidence="1">
    <location>
        <begin position="4"/>
        <end position="168"/>
    </location>
</feature>
<comment type="caution">
    <text evidence="2">The sequence shown here is derived from an EMBL/GenBank/DDBJ whole genome shotgun (WGS) entry which is preliminary data.</text>
</comment>
<name>A0A4U6D485_9BACT</name>